<dbReference type="CDD" id="cd04301">
    <property type="entry name" value="NAT_SF"/>
    <property type="match status" value="1"/>
</dbReference>
<comment type="caution">
    <text evidence="3">The sequence shown here is derived from an EMBL/GenBank/DDBJ whole genome shotgun (WGS) entry which is preliminary data.</text>
</comment>
<feature type="compositionally biased region" description="Basic and acidic residues" evidence="1">
    <location>
        <begin position="20"/>
        <end position="29"/>
    </location>
</feature>
<evidence type="ECO:0000313" key="4">
    <source>
        <dbReference type="Proteomes" id="UP001595075"/>
    </source>
</evidence>
<dbReference type="PANTHER" id="PTHR42791:SF16">
    <property type="entry name" value="N-ACETYLTRANSFERASE DOMAIN-CONTAINING PROTEIN"/>
    <property type="match status" value="1"/>
</dbReference>
<dbReference type="InterPro" id="IPR016181">
    <property type="entry name" value="Acyl_CoA_acyltransferase"/>
</dbReference>
<evidence type="ECO:0000313" key="3">
    <source>
        <dbReference type="EMBL" id="KAL2075999.1"/>
    </source>
</evidence>
<feature type="region of interest" description="Disordered" evidence="1">
    <location>
        <begin position="1"/>
        <end position="29"/>
    </location>
</feature>
<dbReference type="SUPFAM" id="SSF55729">
    <property type="entry name" value="Acyl-CoA N-acyltransferases (Nat)"/>
    <property type="match status" value="1"/>
</dbReference>
<proteinExistence type="predicted"/>
<feature type="domain" description="N-acetyltransferase" evidence="2">
    <location>
        <begin position="117"/>
        <end position="260"/>
    </location>
</feature>
<accession>A0ABR4D1G3</accession>
<dbReference type="Pfam" id="PF13508">
    <property type="entry name" value="Acetyltransf_7"/>
    <property type="match status" value="1"/>
</dbReference>
<name>A0ABR4D1G3_9HELO</name>
<sequence>MSSSATGLSARNRHVLSASRPDHEAPKQEFRLRPMTLADCSTLAIHTGDAYLEGPVRKFIVPHAEKYRSDYERTLKQSIRKRLFDLQSISVVAYEASNPKYPVGFAQYTRLGDDEGARAVLSRHSLWDRICCFVLAWFFWGYDKVENWLWPDRSTDVDAMKAFFASGAGDTEKYWSSHPERKNRWHVQSVVIGPAYQGKGIGRLLVTEAVNRAQEERVIMGLSSSVAGSHLYRKLGFELLGDFTMRIGDEVGNGMMIRYPEAANG</sequence>
<dbReference type="Gene3D" id="3.40.630.30">
    <property type="match status" value="1"/>
</dbReference>
<protein>
    <recommendedName>
        <fullName evidence="2">N-acetyltransferase domain-containing protein</fullName>
    </recommendedName>
</protein>
<dbReference type="InterPro" id="IPR052523">
    <property type="entry name" value="Trichothecene_AcTrans"/>
</dbReference>
<dbReference type="Proteomes" id="UP001595075">
    <property type="component" value="Unassembled WGS sequence"/>
</dbReference>
<keyword evidence="4" id="KW-1185">Reference proteome</keyword>
<dbReference type="PROSITE" id="PS51186">
    <property type="entry name" value="GNAT"/>
    <property type="match status" value="1"/>
</dbReference>
<dbReference type="PANTHER" id="PTHR42791">
    <property type="entry name" value="GNAT FAMILY ACETYLTRANSFERASE"/>
    <property type="match status" value="1"/>
</dbReference>
<dbReference type="EMBL" id="JAZHXI010000001">
    <property type="protein sequence ID" value="KAL2075999.1"/>
    <property type="molecule type" value="Genomic_DNA"/>
</dbReference>
<evidence type="ECO:0000259" key="2">
    <source>
        <dbReference type="PROSITE" id="PS51186"/>
    </source>
</evidence>
<dbReference type="InterPro" id="IPR000182">
    <property type="entry name" value="GNAT_dom"/>
</dbReference>
<organism evidence="3 4">
    <name type="scientific">Oculimacula yallundae</name>
    <dbReference type="NCBI Taxonomy" id="86028"/>
    <lineage>
        <taxon>Eukaryota</taxon>
        <taxon>Fungi</taxon>
        <taxon>Dikarya</taxon>
        <taxon>Ascomycota</taxon>
        <taxon>Pezizomycotina</taxon>
        <taxon>Leotiomycetes</taxon>
        <taxon>Helotiales</taxon>
        <taxon>Ploettnerulaceae</taxon>
        <taxon>Oculimacula</taxon>
    </lineage>
</organism>
<evidence type="ECO:0000256" key="1">
    <source>
        <dbReference type="SAM" id="MobiDB-lite"/>
    </source>
</evidence>
<gene>
    <name evidence="3" type="ORF">VTL71DRAFT_942</name>
</gene>
<reference evidence="3 4" key="1">
    <citation type="journal article" date="2024" name="Commun. Biol.">
        <title>Comparative genomic analysis of thermophilic fungi reveals convergent evolutionary adaptations and gene losses.</title>
        <authorList>
            <person name="Steindorff A.S."/>
            <person name="Aguilar-Pontes M.V."/>
            <person name="Robinson A.J."/>
            <person name="Andreopoulos B."/>
            <person name="LaButti K."/>
            <person name="Kuo A."/>
            <person name="Mondo S."/>
            <person name="Riley R."/>
            <person name="Otillar R."/>
            <person name="Haridas S."/>
            <person name="Lipzen A."/>
            <person name="Grimwood J."/>
            <person name="Schmutz J."/>
            <person name="Clum A."/>
            <person name="Reid I.D."/>
            <person name="Moisan M.C."/>
            <person name="Butler G."/>
            <person name="Nguyen T.T.M."/>
            <person name="Dewar K."/>
            <person name="Conant G."/>
            <person name="Drula E."/>
            <person name="Henrissat B."/>
            <person name="Hansel C."/>
            <person name="Singer S."/>
            <person name="Hutchinson M.I."/>
            <person name="de Vries R.P."/>
            <person name="Natvig D.O."/>
            <person name="Powell A.J."/>
            <person name="Tsang A."/>
            <person name="Grigoriev I.V."/>
        </authorList>
    </citation>
    <scope>NUCLEOTIDE SEQUENCE [LARGE SCALE GENOMIC DNA]</scope>
    <source>
        <strain evidence="3 4">CBS 494.80</strain>
    </source>
</reference>